<keyword evidence="3" id="KW-1185">Reference proteome</keyword>
<feature type="compositionally biased region" description="Polar residues" evidence="1">
    <location>
        <begin position="1"/>
        <end position="20"/>
    </location>
</feature>
<organism evidence="2 3">
    <name type="scientific">Fodinibius roseus</name>
    <dbReference type="NCBI Taxonomy" id="1194090"/>
    <lineage>
        <taxon>Bacteria</taxon>
        <taxon>Pseudomonadati</taxon>
        <taxon>Balneolota</taxon>
        <taxon>Balneolia</taxon>
        <taxon>Balneolales</taxon>
        <taxon>Balneolaceae</taxon>
        <taxon>Fodinibius</taxon>
    </lineage>
</organism>
<protein>
    <submittedName>
        <fullName evidence="2">Uncharacterized protein</fullName>
    </submittedName>
</protein>
<feature type="region of interest" description="Disordered" evidence="1">
    <location>
        <begin position="1"/>
        <end position="22"/>
    </location>
</feature>
<name>A0A1M5FIR8_9BACT</name>
<dbReference type="STRING" id="1194090.SAMN05443144_11544"/>
<accession>A0A1M5FIR8</accession>
<sequence>MDDATYNNPGDGITSNSTPEHFQLDEIEWDETEYPVRSDSLPFKNTTKKILKELEYD</sequence>
<dbReference type="AlphaFoldDB" id="A0A1M5FIR8"/>
<gene>
    <name evidence="2" type="ORF">SAMN05443144_11544</name>
</gene>
<proteinExistence type="predicted"/>
<reference evidence="2 3" key="1">
    <citation type="submission" date="2016-11" db="EMBL/GenBank/DDBJ databases">
        <authorList>
            <person name="Jaros S."/>
            <person name="Januszkiewicz K."/>
            <person name="Wedrychowicz H."/>
        </authorList>
    </citation>
    <scope>NUCLEOTIDE SEQUENCE [LARGE SCALE GENOMIC DNA]</scope>
    <source>
        <strain evidence="2 3">DSM 21986</strain>
    </source>
</reference>
<dbReference type="RefSeq" id="WP_170864399.1">
    <property type="nucleotide sequence ID" value="NZ_FQUS01000015.1"/>
</dbReference>
<evidence type="ECO:0000313" key="3">
    <source>
        <dbReference type="Proteomes" id="UP000184041"/>
    </source>
</evidence>
<evidence type="ECO:0000313" key="2">
    <source>
        <dbReference type="EMBL" id="SHF91477.1"/>
    </source>
</evidence>
<dbReference type="Proteomes" id="UP000184041">
    <property type="component" value="Unassembled WGS sequence"/>
</dbReference>
<evidence type="ECO:0000256" key="1">
    <source>
        <dbReference type="SAM" id="MobiDB-lite"/>
    </source>
</evidence>
<dbReference type="EMBL" id="FQUS01000015">
    <property type="protein sequence ID" value="SHF91477.1"/>
    <property type="molecule type" value="Genomic_DNA"/>
</dbReference>